<evidence type="ECO:0000256" key="7">
    <source>
        <dbReference type="HAMAP-Rule" id="MF_01894"/>
    </source>
</evidence>
<dbReference type="InterPro" id="IPR011890">
    <property type="entry name" value="SMC_prok"/>
</dbReference>
<comment type="function">
    <text evidence="7">Required for chromosome condensation and partitioning.</text>
</comment>
<dbReference type="SUPFAM" id="SSF75553">
    <property type="entry name" value="Smc hinge domain"/>
    <property type="match status" value="1"/>
</dbReference>
<sequence>MRLRHFLRGNAVLYLKALEIQGFKSFPERARLTFDDDVTAIVGPNGSGKSNISDAILWVMGEQSSRTLRGGKMQDVIFGGTAKRPAMGVAQVSLILDNSAGIFDVEADELVITRKYYRSGESEYYINRRQVRLRDVNELLMDTGMGRDGYSIIGQGRIAEIVNGRSAERREVLEEAAGISRYRYRKEEAERRLQRTDENLLRVNDKIEELELQVKPLKEQAEVAKRYLNLRDELRVAEVSLWMNDLDALRAQADAVATEYDATKSALEAARRELQGLYTRSEALTERMRAKDIEAENRRTELQRVQGLISEQEARAAALESRAESARQSAERMRSELAEQSGRARGVAEQIERQRGRIAQIDARKKELDEAAESAKNVVEGRRMRIDNRERELAELNDELTKRVVELGGADSRINMLEEMERDYEGFGGAVKAVMRSARRGELRGVHGTVSELLRTGEETALAIETALGAAIQNVVVDTQSDGKRAIEMLQRRNAGRATFLPLDAIRGGRLDKIPGEEEGCLGLAVDLVEFDGQYKNVFENLLGRTLVAETLSDAIAISRRSGGRVRIVTLDGQVMNAGGSMTGGSAGKNAGILSRRSELEKLRAGRGRLARRRDELSARCEELKRALTAARYELDVASQELQAIASEQTALAAERRTTEGSVRQFEVLLSGLTGDGKTREKAIADTLAAGESYKKELEGVRSLISELRGEAENVRSAIEAATSGKLEVEGERTRTDKAAQEKNAAILDLERALARAEQKKLSAELEEKQLTDKLWDGYELSHSAAEAIRQPVENRAKSARRIAELRKEMGSLGNPNLGAIDEYARVSERYEFLAGQRGDVEKAKAELLGIISDITGEMRSIFTREFAAINESFKETFTELFGGGSAELTITPADDVLSGDIDIRVQPPGKALTTLSLLSGGETAFVAIALYFAIIKVRPTPFCVMDEIEAALDEANVNRFAQHMRALAGKTQFIVITHRRGTMEEADRLYGVTMQEKGVSKVLELDLDEAARQIEEENANGIL</sequence>
<comment type="caution">
    <text evidence="9">The sequence shown here is derived from an EMBL/GenBank/DDBJ whole genome shotgun (WGS) entry which is preliminary data.</text>
</comment>
<feature type="coiled-coil region" evidence="7">
    <location>
        <begin position="607"/>
        <end position="641"/>
    </location>
</feature>
<keyword evidence="3 7" id="KW-0547">Nucleotide-binding</keyword>
<dbReference type="GO" id="GO:0006260">
    <property type="term" value="P:DNA replication"/>
    <property type="evidence" value="ECO:0007669"/>
    <property type="project" value="UniProtKB-UniRule"/>
</dbReference>
<protein>
    <recommendedName>
        <fullName evidence="7">Chromosome partition protein Smc</fullName>
    </recommendedName>
</protein>
<keyword evidence="2 7" id="KW-0963">Cytoplasm</keyword>
<dbReference type="SUPFAM" id="SSF52540">
    <property type="entry name" value="P-loop containing nucleoside triphosphate hydrolases"/>
    <property type="match status" value="1"/>
</dbReference>
<dbReference type="Gene3D" id="1.20.1060.20">
    <property type="match status" value="1"/>
</dbReference>
<dbReference type="InterPro" id="IPR036277">
    <property type="entry name" value="SMC_hinge_sf"/>
</dbReference>
<keyword evidence="4 7" id="KW-0067">ATP-binding</keyword>
<dbReference type="InterPro" id="IPR027417">
    <property type="entry name" value="P-loop_NTPase"/>
</dbReference>
<proteinExistence type="inferred from homology"/>
<dbReference type="GO" id="GO:0005694">
    <property type="term" value="C:chromosome"/>
    <property type="evidence" value="ECO:0007669"/>
    <property type="project" value="InterPro"/>
</dbReference>
<accession>A0A9D1JVR5</accession>
<dbReference type="Gene3D" id="3.30.70.1620">
    <property type="match status" value="1"/>
</dbReference>
<organism evidence="9 10">
    <name type="scientific">Candidatus Scatomorpha merdipullorum</name>
    <dbReference type="NCBI Taxonomy" id="2840927"/>
    <lineage>
        <taxon>Bacteria</taxon>
        <taxon>Bacillati</taxon>
        <taxon>Bacillota</taxon>
        <taxon>Clostridia</taxon>
        <taxon>Eubacteriales</taxon>
        <taxon>Candidatus Scatomorpha</taxon>
    </lineage>
</organism>
<dbReference type="Proteomes" id="UP000824001">
    <property type="component" value="Unassembled WGS sequence"/>
</dbReference>
<evidence type="ECO:0000256" key="5">
    <source>
        <dbReference type="ARBA" id="ARBA00023054"/>
    </source>
</evidence>
<evidence type="ECO:0000256" key="6">
    <source>
        <dbReference type="ARBA" id="ARBA00023125"/>
    </source>
</evidence>
<dbReference type="Gene3D" id="3.40.50.300">
    <property type="entry name" value="P-loop containing nucleotide triphosphate hydrolases"/>
    <property type="match status" value="2"/>
</dbReference>
<dbReference type="AlphaFoldDB" id="A0A9D1JVR5"/>
<comment type="subunit">
    <text evidence="7">Homodimer.</text>
</comment>
<gene>
    <name evidence="7" type="primary">smc</name>
    <name evidence="9" type="ORF">IAC18_08365</name>
</gene>
<dbReference type="HAMAP" id="MF_01894">
    <property type="entry name" value="Smc_prok"/>
    <property type="match status" value="1"/>
</dbReference>
<dbReference type="EMBL" id="DVJK01000238">
    <property type="protein sequence ID" value="HIS67566.1"/>
    <property type="molecule type" value="Genomic_DNA"/>
</dbReference>
<evidence type="ECO:0000256" key="2">
    <source>
        <dbReference type="ARBA" id="ARBA00022490"/>
    </source>
</evidence>
<dbReference type="InterPro" id="IPR024704">
    <property type="entry name" value="SMC"/>
</dbReference>
<dbReference type="CDD" id="cd03278">
    <property type="entry name" value="ABC_SMC_barmotin"/>
    <property type="match status" value="1"/>
</dbReference>
<feature type="coiled-coil region" evidence="7">
    <location>
        <begin position="179"/>
        <end position="227"/>
    </location>
</feature>
<dbReference type="GO" id="GO:0007062">
    <property type="term" value="P:sister chromatid cohesion"/>
    <property type="evidence" value="ECO:0007669"/>
    <property type="project" value="InterPro"/>
</dbReference>
<evidence type="ECO:0000259" key="8">
    <source>
        <dbReference type="SMART" id="SM00968"/>
    </source>
</evidence>
<dbReference type="SMART" id="SM00968">
    <property type="entry name" value="SMC_hinge"/>
    <property type="match status" value="1"/>
</dbReference>
<reference evidence="9" key="2">
    <citation type="journal article" date="2021" name="PeerJ">
        <title>Extensive microbial diversity within the chicken gut microbiome revealed by metagenomics and culture.</title>
        <authorList>
            <person name="Gilroy R."/>
            <person name="Ravi A."/>
            <person name="Getino M."/>
            <person name="Pursley I."/>
            <person name="Horton D.L."/>
            <person name="Alikhan N.F."/>
            <person name="Baker D."/>
            <person name="Gharbi K."/>
            <person name="Hall N."/>
            <person name="Watson M."/>
            <person name="Adriaenssens E.M."/>
            <person name="Foster-Nyarko E."/>
            <person name="Jarju S."/>
            <person name="Secka A."/>
            <person name="Antonio M."/>
            <person name="Oren A."/>
            <person name="Chaudhuri R.R."/>
            <person name="La Ragione R."/>
            <person name="Hildebrand F."/>
            <person name="Pallen M.J."/>
        </authorList>
    </citation>
    <scope>NUCLEOTIDE SEQUENCE</scope>
    <source>
        <strain evidence="9">ChiHjej10B9-9673</strain>
    </source>
</reference>
<comment type="subcellular location">
    <subcellularLocation>
        <location evidence="1 7">Cytoplasm</location>
    </subcellularLocation>
</comment>
<dbReference type="Pfam" id="PF06470">
    <property type="entry name" value="SMC_hinge"/>
    <property type="match status" value="1"/>
</dbReference>
<dbReference type="InterPro" id="IPR010935">
    <property type="entry name" value="SMC_hinge"/>
</dbReference>
<feature type="binding site" evidence="7">
    <location>
        <begin position="44"/>
        <end position="51"/>
    </location>
    <ligand>
        <name>ATP</name>
        <dbReference type="ChEBI" id="CHEBI:30616"/>
    </ligand>
</feature>
<dbReference type="GO" id="GO:0007059">
    <property type="term" value="P:chromosome segregation"/>
    <property type="evidence" value="ECO:0007669"/>
    <property type="project" value="UniProtKB-UniRule"/>
</dbReference>
<evidence type="ECO:0000313" key="9">
    <source>
        <dbReference type="EMBL" id="HIS67566.1"/>
    </source>
</evidence>
<keyword evidence="6 7" id="KW-0238">DNA-binding</keyword>
<dbReference type="GO" id="GO:0003677">
    <property type="term" value="F:DNA binding"/>
    <property type="evidence" value="ECO:0007669"/>
    <property type="project" value="UniProtKB-UniRule"/>
</dbReference>
<comment type="similarity">
    <text evidence="7">Belongs to the SMC family.</text>
</comment>
<evidence type="ECO:0000256" key="1">
    <source>
        <dbReference type="ARBA" id="ARBA00004496"/>
    </source>
</evidence>
<dbReference type="GO" id="GO:0030261">
    <property type="term" value="P:chromosome condensation"/>
    <property type="evidence" value="ECO:0007669"/>
    <property type="project" value="InterPro"/>
</dbReference>
<dbReference type="GO" id="GO:0005737">
    <property type="term" value="C:cytoplasm"/>
    <property type="evidence" value="ECO:0007669"/>
    <property type="project" value="UniProtKB-SubCell"/>
</dbReference>
<evidence type="ECO:0000256" key="3">
    <source>
        <dbReference type="ARBA" id="ARBA00022741"/>
    </source>
</evidence>
<dbReference type="Pfam" id="PF02463">
    <property type="entry name" value="SMC_N"/>
    <property type="match status" value="1"/>
</dbReference>
<comment type="domain">
    <text evidence="7">Contains large globular domains required for ATP hydrolysis at each terminus and a third globular domain forming a flexible hinge near the middle of the molecule. These domains are separated by coiled-coil structures.</text>
</comment>
<reference evidence="9" key="1">
    <citation type="submission" date="2020-10" db="EMBL/GenBank/DDBJ databases">
        <authorList>
            <person name="Gilroy R."/>
        </authorList>
    </citation>
    <scope>NUCLEOTIDE SEQUENCE</scope>
    <source>
        <strain evidence="9">ChiHjej10B9-9673</strain>
    </source>
</reference>
<dbReference type="Gene3D" id="6.10.140.1720">
    <property type="match status" value="1"/>
</dbReference>
<evidence type="ECO:0000313" key="10">
    <source>
        <dbReference type="Proteomes" id="UP000824001"/>
    </source>
</evidence>
<feature type="coiled-coil region" evidence="7">
    <location>
        <begin position="253"/>
        <end position="406"/>
    </location>
</feature>
<dbReference type="GO" id="GO:0016887">
    <property type="term" value="F:ATP hydrolysis activity"/>
    <property type="evidence" value="ECO:0007669"/>
    <property type="project" value="InterPro"/>
</dbReference>
<dbReference type="PANTHER" id="PTHR43977">
    <property type="entry name" value="STRUCTURAL MAINTENANCE OF CHROMOSOMES PROTEIN 3"/>
    <property type="match status" value="1"/>
</dbReference>
<keyword evidence="5 7" id="KW-0175">Coiled coil</keyword>
<feature type="domain" description="SMC hinge" evidence="8">
    <location>
        <begin position="444"/>
        <end position="559"/>
    </location>
</feature>
<feature type="coiled-coil region" evidence="7">
    <location>
        <begin position="740"/>
        <end position="774"/>
    </location>
</feature>
<dbReference type="InterPro" id="IPR003395">
    <property type="entry name" value="RecF/RecN/SMC_N"/>
</dbReference>
<name>A0A9D1JVR5_9FIRM</name>
<dbReference type="PIRSF" id="PIRSF005719">
    <property type="entry name" value="SMC"/>
    <property type="match status" value="1"/>
</dbReference>
<dbReference type="GO" id="GO:0005524">
    <property type="term" value="F:ATP binding"/>
    <property type="evidence" value="ECO:0007669"/>
    <property type="project" value="UniProtKB-UniRule"/>
</dbReference>
<dbReference type="FunFam" id="3.40.50.300:FF:000901">
    <property type="entry name" value="Chromosome partition protein Smc"/>
    <property type="match status" value="1"/>
</dbReference>
<evidence type="ECO:0000256" key="4">
    <source>
        <dbReference type="ARBA" id="ARBA00022840"/>
    </source>
</evidence>